<name>A0A8T6QY21_9MICO</name>
<evidence type="ECO:0000313" key="5">
    <source>
        <dbReference type="Proteomes" id="UP000287866"/>
    </source>
</evidence>
<dbReference type="Pfam" id="PF03235">
    <property type="entry name" value="GmrSD_N"/>
    <property type="match status" value="1"/>
</dbReference>
<dbReference type="InterPro" id="IPR004919">
    <property type="entry name" value="GmrSD_N"/>
</dbReference>
<evidence type="ECO:0000259" key="2">
    <source>
        <dbReference type="Pfam" id="PF03235"/>
    </source>
</evidence>
<evidence type="ECO:0000256" key="1">
    <source>
        <dbReference type="SAM" id="MobiDB-lite"/>
    </source>
</evidence>
<dbReference type="RefSeq" id="WP_164896083.1">
    <property type="nucleotide sequence ID" value="NZ_SAYU02000003.1"/>
</dbReference>
<dbReference type="AlphaFoldDB" id="A0A8T6QY21"/>
<evidence type="ECO:0000259" key="3">
    <source>
        <dbReference type="Pfam" id="PF07510"/>
    </source>
</evidence>
<organism evidence="4 5">
    <name type="scientific">Phycicoccus flavus</name>
    <dbReference type="NCBI Taxonomy" id="2502783"/>
    <lineage>
        <taxon>Bacteria</taxon>
        <taxon>Bacillati</taxon>
        <taxon>Actinomycetota</taxon>
        <taxon>Actinomycetes</taxon>
        <taxon>Micrococcales</taxon>
        <taxon>Intrasporangiaceae</taxon>
        <taxon>Phycicoccus</taxon>
    </lineage>
</organism>
<feature type="region of interest" description="Disordered" evidence="1">
    <location>
        <begin position="631"/>
        <end position="676"/>
    </location>
</feature>
<protein>
    <submittedName>
        <fullName evidence="4">DUF262 domain-containing protein</fullName>
    </submittedName>
</protein>
<dbReference type="PANTHER" id="PTHR35149:SF1">
    <property type="entry name" value="DUF5655 DOMAIN-CONTAINING PROTEIN"/>
    <property type="match status" value="1"/>
</dbReference>
<comment type="caution">
    <text evidence="4">The sequence shown here is derived from an EMBL/GenBank/DDBJ whole genome shotgun (WGS) entry which is preliminary data.</text>
</comment>
<dbReference type="InterPro" id="IPR011089">
    <property type="entry name" value="GmrSD_C"/>
</dbReference>
<keyword evidence="5" id="KW-1185">Reference proteome</keyword>
<feature type="domain" description="GmrSD restriction endonucleases N-terminal" evidence="2">
    <location>
        <begin position="30"/>
        <end position="253"/>
    </location>
</feature>
<sequence length="676" mass="76419">MQRTLFTPEKRHMAAKDAVTLASVLGERLLLVPDYQRPYAWQQRQLEELWQDLDLMGDQTRHYAGTLVLRDRDRQHMTTSGATLLESEVVDGQQRLTTCLLLLDRIRRAFAELESDKNPAARETVAHITSTYGMVTIGGVRQPRLHLGDMLHDFWTQTVLGDQPHHQGRLTDTQQRLQDAARYFDAQIQQLVSGLNSDESLVQLRRLLSRVTNGLRFLVYDVDSSSDAGVIFETLNGRGRDLTELDKIKNYLLFLANTLPSAMAEHLSQRVNVAWSDIYGHLAGTPANEDLLLRAHWLTTVSPDVRTWKGATSLKQHFAREKYVPDASRLVTVSTAPSDADDRHQTLMECVESYVDTLRLCAMFTREMAEPSTAFKSFGSYAPRVQSRTAALLRSGVVANFRPLLFAARLSHPDDGDLYLRLTDMCERYSARVFTISRYRTNAGQARLFRRAHDLIAGVPGDDVLARLEAMIWEYADDDRVRRNLDASENWYGRDGHKYFLYEYELSKARREDDVAAFEKFTGSNTGRTTEHIAPQNPDWESDDWSVLSKEDHAKLKHSIGNLVLTYDNSSYSNKSFAAKKGTRGQGAPPCYADSTLAQESELVKYDNWTAESILDRGQHLTEWALTRWAITPPSSPTDVDDDDLVLDDGRAEPTEDLALVPDDAEQPTAATAQES</sequence>
<accession>A0A8T6QY21</accession>
<proteinExistence type="predicted"/>
<gene>
    <name evidence="4" type="ORF">EPD83_002115</name>
</gene>
<feature type="domain" description="GmrSD restriction endonucleases C-terminal" evidence="3">
    <location>
        <begin position="476"/>
        <end position="624"/>
    </location>
</feature>
<reference evidence="4" key="1">
    <citation type="submission" date="2020-03" db="EMBL/GenBank/DDBJ databases">
        <title>Phycicoccus flavus sp. nov., a novel endophytic actinobacterium isolated from branch of Kandelia candel.</title>
        <authorList>
            <person name="Tuo L."/>
        </authorList>
    </citation>
    <scope>NUCLEOTIDE SEQUENCE</scope>
    <source>
        <strain evidence="4">CMS6Z-2</strain>
    </source>
</reference>
<dbReference type="EMBL" id="SAYU02000003">
    <property type="protein sequence ID" value="NHA66849.1"/>
    <property type="molecule type" value="Genomic_DNA"/>
</dbReference>
<dbReference type="Pfam" id="PF07510">
    <property type="entry name" value="GmrSD_C"/>
    <property type="match status" value="1"/>
</dbReference>
<dbReference type="PANTHER" id="PTHR35149">
    <property type="entry name" value="SLL5132 PROTEIN"/>
    <property type="match status" value="1"/>
</dbReference>
<evidence type="ECO:0000313" key="4">
    <source>
        <dbReference type="EMBL" id="NHA66849.1"/>
    </source>
</evidence>
<dbReference type="Proteomes" id="UP000287866">
    <property type="component" value="Unassembled WGS sequence"/>
</dbReference>